<feature type="non-terminal residue" evidence="2">
    <location>
        <position position="228"/>
    </location>
</feature>
<accession>A0A0S4J851</accession>
<feature type="non-terminal residue" evidence="2">
    <location>
        <position position="1"/>
    </location>
</feature>
<keyword evidence="3" id="KW-1185">Reference proteome</keyword>
<dbReference type="Proteomes" id="UP000051952">
    <property type="component" value="Unassembled WGS sequence"/>
</dbReference>
<feature type="compositionally biased region" description="Pro residues" evidence="1">
    <location>
        <begin position="213"/>
        <end position="228"/>
    </location>
</feature>
<sequence length="228" mass="25012">SISPQLVEPNSGQHVRVQEELEASFRISCIAIDDDHNVAPMGCSAAVLHREPTTLAVINVPRHLPTNTHDNHHNALHGVNLTKRYRRTARRASSSHAIQQRYEEHQYHPERVNDICAVTVITNAQGISMDHTIAPSLHDDDSSENSSRTESTVAKPNEKLRRMIFTIRVNDSHNRISGAESDSRVLHRWDARDAAPTVRSFSALCGGGSGPVATPPPPAPPPPTDPPP</sequence>
<protein>
    <submittedName>
        <fullName evidence="2">Uncharacterized protein</fullName>
    </submittedName>
</protein>
<dbReference type="VEuPathDB" id="TriTrypDB:BSAL_94270"/>
<gene>
    <name evidence="2" type="ORF">BSAL_94270</name>
</gene>
<evidence type="ECO:0000313" key="3">
    <source>
        <dbReference type="Proteomes" id="UP000051952"/>
    </source>
</evidence>
<proteinExistence type="predicted"/>
<dbReference type="EMBL" id="CYKH01001368">
    <property type="protein sequence ID" value="CUG86692.1"/>
    <property type="molecule type" value="Genomic_DNA"/>
</dbReference>
<dbReference type="AlphaFoldDB" id="A0A0S4J851"/>
<organism evidence="2 3">
    <name type="scientific">Bodo saltans</name>
    <name type="common">Flagellated protozoan</name>
    <dbReference type="NCBI Taxonomy" id="75058"/>
    <lineage>
        <taxon>Eukaryota</taxon>
        <taxon>Discoba</taxon>
        <taxon>Euglenozoa</taxon>
        <taxon>Kinetoplastea</taxon>
        <taxon>Metakinetoplastina</taxon>
        <taxon>Eubodonida</taxon>
        <taxon>Bodonidae</taxon>
        <taxon>Bodo</taxon>
    </lineage>
</organism>
<feature type="compositionally biased region" description="Polar residues" evidence="1">
    <location>
        <begin position="144"/>
        <end position="154"/>
    </location>
</feature>
<name>A0A0S4J851_BODSA</name>
<feature type="region of interest" description="Disordered" evidence="1">
    <location>
        <begin position="201"/>
        <end position="228"/>
    </location>
</feature>
<evidence type="ECO:0000313" key="2">
    <source>
        <dbReference type="EMBL" id="CUG86692.1"/>
    </source>
</evidence>
<feature type="region of interest" description="Disordered" evidence="1">
    <location>
        <begin position="132"/>
        <end position="157"/>
    </location>
</feature>
<reference evidence="3" key="1">
    <citation type="submission" date="2015-09" db="EMBL/GenBank/DDBJ databases">
        <authorList>
            <consortium name="Pathogen Informatics"/>
        </authorList>
    </citation>
    <scope>NUCLEOTIDE SEQUENCE [LARGE SCALE GENOMIC DNA]</scope>
    <source>
        <strain evidence="3">Lake Konstanz</strain>
    </source>
</reference>
<evidence type="ECO:0000256" key="1">
    <source>
        <dbReference type="SAM" id="MobiDB-lite"/>
    </source>
</evidence>